<name>A0ABV3QPU1_9GAMM</name>
<feature type="transmembrane region" description="Helical" evidence="1">
    <location>
        <begin position="140"/>
        <end position="162"/>
    </location>
</feature>
<accession>A0ABV3QPU1</accession>
<organism evidence="2 3">
    <name type="scientific">Rhodanobacter geophilus</name>
    <dbReference type="NCBI Taxonomy" id="3162488"/>
    <lineage>
        <taxon>Bacteria</taxon>
        <taxon>Pseudomonadati</taxon>
        <taxon>Pseudomonadota</taxon>
        <taxon>Gammaproteobacteria</taxon>
        <taxon>Lysobacterales</taxon>
        <taxon>Rhodanobacteraceae</taxon>
        <taxon>Rhodanobacter</taxon>
    </lineage>
</organism>
<dbReference type="RefSeq" id="WP_367844942.1">
    <property type="nucleotide sequence ID" value="NZ_JBFOHL010000008.1"/>
</dbReference>
<dbReference type="EMBL" id="JBFOHL010000008">
    <property type="protein sequence ID" value="MEW9624635.1"/>
    <property type="molecule type" value="Genomic_DNA"/>
</dbReference>
<keyword evidence="1" id="KW-1133">Transmembrane helix</keyword>
<keyword evidence="1" id="KW-0812">Transmembrane</keyword>
<reference evidence="2 3" key="1">
    <citation type="submission" date="2024-06" db="EMBL/GenBank/DDBJ databases">
        <authorList>
            <person name="Woo H."/>
        </authorList>
    </citation>
    <scope>NUCLEOTIDE SEQUENCE [LARGE SCALE GENOMIC DNA]</scope>
    <source>
        <strain evidence="2 3">S2-g</strain>
    </source>
</reference>
<dbReference type="Proteomes" id="UP001556170">
    <property type="component" value="Unassembled WGS sequence"/>
</dbReference>
<feature type="transmembrane region" description="Helical" evidence="1">
    <location>
        <begin position="100"/>
        <end position="120"/>
    </location>
</feature>
<sequence length="164" mass="17266">MTTIAFTLLVGVGATLATDLWAQLLRRVLGVPAMDWALVGRWLGQLARGCFAHQGIAQAAPVRGERALGWLAHYVTGIVFASALLALAGPAWVRHPTLPPALGFGLATVIFPFAVLQPGMGGGFAASRTPRPNRARLRSLLTLAVFGCGLYGSALLAARLLLRD</sequence>
<protein>
    <submittedName>
        <fullName evidence="2">DUF2938 domain-containing protein</fullName>
    </submittedName>
</protein>
<feature type="transmembrane region" description="Helical" evidence="1">
    <location>
        <begin position="71"/>
        <end position="93"/>
    </location>
</feature>
<comment type="caution">
    <text evidence="2">The sequence shown here is derived from an EMBL/GenBank/DDBJ whole genome shotgun (WGS) entry which is preliminary data.</text>
</comment>
<evidence type="ECO:0000313" key="2">
    <source>
        <dbReference type="EMBL" id="MEW9624635.1"/>
    </source>
</evidence>
<dbReference type="InterPro" id="IPR021329">
    <property type="entry name" value="DUF2938"/>
</dbReference>
<gene>
    <name evidence="2" type="ORF">ABQJ56_10375</name>
</gene>
<evidence type="ECO:0000256" key="1">
    <source>
        <dbReference type="SAM" id="Phobius"/>
    </source>
</evidence>
<keyword evidence="1" id="KW-0472">Membrane</keyword>
<keyword evidence="3" id="KW-1185">Reference proteome</keyword>
<dbReference type="Pfam" id="PF11158">
    <property type="entry name" value="DUF2938"/>
    <property type="match status" value="1"/>
</dbReference>
<evidence type="ECO:0000313" key="3">
    <source>
        <dbReference type="Proteomes" id="UP001556170"/>
    </source>
</evidence>
<proteinExistence type="predicted"/>